<reference evidence="1 4" key="1">
    <citation type="submission" date="2020-07" db="EMBL/GenBank/DDBJ databases">
        <title>A pangenomic view of the genus Pectobacterium provides insights into genome organization, phylogeny, and virulence.</title>
        <authorList>
            <person name="Jonkheer E."/>
            <person name="Brankovics B."/>
            <person name="Houwers I."/>
            <person name="Van Der Wolf J."/>
            <person name="Bonants P."/>
            <person name="Vreeburg R."/>
            <person name="Bollema R."/>
            <person name="De Haan J."/>
            <person name="Berke L."/>
            <person name="De Ridder D."/>
            <person name="Smit S."/>
            <person name="Van Der Lee T.A.J."/>
        </authorList>
    </citation>
    <scope>NUCLEOTIDE SEQUENCE [LARGE SCALE GENOMIC DNA]</scope>
    <source>
        <strain evidence="1 4">NAK:384</strain>
    </source>
</reference>
<keyword evidence="4" id="KW-1185">Reference proteome</keyword>
<evidence type="ECO:0000313" key="1">
    <source>
        <dbReference type="EMBL" id="MBN3106322.1"/>
    </source>
</evidence>
<reference evidence="2 3" key="2">
    <citation type="submission" date="2020-11" db="EMBL/GenBank/DDBJ databases">
        <title>Complete genome sequence of Pectobacterium brasiliense strain F126.</title>
        <authorList>
            <person name="Miroshnikov K."/>
            <person name="Vo T.N.H."/>
            <person name="Khodykina M.V."/>
            <person name="Kabanova A.P."/>
            <person name="Shneider M."/>
            <person name="Korzhenkov A."/>
            <person name="Toschakov S.V."/>
            <person name="Miroshnikov K.A."/>
            <person name="Ignatov A.N."/>
            <person name="Mikhailova Y.V."/>
            <person name="Shelenkov A."/>
            <person name="Yanushevich Y.G."/>
            <person name="Evseev P.V."/>
        </authorList>
    </citation>
    <scope>NUCLEOTIDE SEQUENCE [LARGE SCALE GENOMIC DNA]</scope>
    <source>
        <strain evidence="2 3">F126</strain>
    </source>
</reference>
<dbReference type="EMBL" id="CP065031">
    <property type="protein sequence ID" value="QPK23628.1"/>
    <property type="molecule type" value="Genomic_DNA"/>
</dbReference>
<evidence type="ECO:0000313" key="2">
    <source>
        <dbReference type="EMBL" id="QPK23628.1"/>
    </source>
</evidence>
<dbReference type="Proteomes" id="UP000269351">
    <property type="component" value="Chromosome"/>
</dbReference>
<organism evidence="2 3">
    <name type="scientific">Pectobacterium brasiliense</name>
    <dbReference type="NCBI Taxonomy" id="180957"/>
    <lineage>
        <taxon>Bacteria</taxon>
        <taxon>Pseudomonadati</taxon>
        <taxon>Pseudomonadota</taxon>
        <taxon>Gammaproteobacteria</taxon>
        <taxon>Enterobacterales</taxon>
        <taxon>Pectobacteriaceae</taxon>
        <taxon>Pectobacterium</taxon>
    </lineage>
</organism>
<accession>A0A433NIV6</accession>
<proteinExistence type="predicted"/>
<name>A0A433NIV6_9GAMM</name>
<gene>
    <name evidence="2" type="ORF">F126LOC_018695</name>
    <name evidence="1" type="ORF">H4F48_09540</name>
</gene>
<evidence type="ECO:0000313" key="4">
    <source>
        <dbReference type="Proteomes" id="UP000762586"/>
    </source>
</evidence>
<protein>
    <submittedName>
        <fullName evidence="2">Uncharacterized protein</fullName>
    </submittedName>
</protein>
<dbReference type="EMBL" id="JACGET010000011">
    <property type="protein sequence ID" value="MBN3106322.1"/>
    <property type="molecule type" value="Genomic_DNA"/>
</dbReference>
<dbReference type="RefSeq" id="WP_119871198.1">
    <property type="nucleotide sequence ID" value="NZ_CP059955.1"/>
</dbReference>
<evidence type="ECO:0000313" key="3">
    <source>
        <dbReference type="Proteomes" id="UP000269351"/>
    </source>
</evidence>
<dbReference type="Proteomes" id="UP000762586">
    <property type="component" value="Unassembled WGS sequence"/>
</dbReference>
<dbReference type="AlphaFoldDB" id="A0A433NIV6"/>
<sequence>MWRIADIRFPAEMAAINCAVVPVHPWVYGVGQKAGAGNYLSPANAVAYLASRLQAAAGDTAVTVLMVISTVTADFMQQLAQLTDVFPAPAFTQVARLAKAAAELDSVKMQLPAKSQALPTAVPLSVSTSRQALNAQRIAEAQTEAAVSASADGIKSQLASFAAERGAMLATIRQGLSELQQGSARAWVFTGKGHSSVIAAELVKNIPQPSAVYTAAMMFVGDSLDALEGMIHEPDNYTRP</sequence>